<comment type="caution">
    <text evidence="8">The sequence shown here is derived from an EMBL/GenBank/DDBJ whole genome shotgun (WGS) entry which is preliminary data.</text>
</comment>
<accession>A0AAW4WFT6</accession>
<evidence type="ECO:0000313" key="8">
    <source>
        <dbReference type="EMBL" id="MCC2241110.1"/>
    </source>
</evidence>
<evidence type="ECO:0000256" key="1">
    <source>
        <dbReference type="ARBA" id="ARBA00012506"/>
    </source>
</evidence>
<feature type="domain" description="HD" evidence="7">
    <location>
        <begin position="20"/>
        <end position="135"/>
    </location>
</feature>
<dbReference type="Pfam" id="PF01966">
    <property type="entry name" value="HD"/>
    <property type="match status" value="1"/>
</dbReference>
<dbReference type="Proteomes" id="UP001198893">
    <property type="component" value="Unassembled WGS sequence"/>
</dbReference>
<dbReference type="EMBL" id="JAJEQW010000001">
    <property type="protein sequence ID" value="MCC2241110.1"/>
    <property type="molecule type" value="Genomic_DNA"/>
</dbReference>
<dbReference type="AlphaFoldDB" id="A0AAW4WFT6"/>
<dbReference type="EMBL" id="JAOQKI010000007">
    <property type="protein sequence ID" value="MCU6716838.1"/>
    <property type="molecule type" value="Genomic_DNA"/>
</dbReference>
<dbReference type="NCBIfam" id="TIGR00488">
    <property type="entry name" value="bis(5'-nucleosyl)-tetraphosphatase (symmetrical) YqeK"/>
    <property type="match status" value="1"/>
</dbReference>
<evidence type="ECO:0000256" key="5">
    <source>
        <dbReference type="ARBA" id="ARBA00023004"/>
    </source>
</evidence>
<reference evidence="9" key="3">
    <citation type="submission" date="2022-09" db="EMBL/GenBank/DDBJ databases">
        <authorList>
            <person name="Hitch T.C.A."/>
        </authorList>
    </citation>
    <scope>NUCLEOTIDE SEQUENCE</scope>
    <source>
        <strain evidence="9">Sanger_19</strain>
    </source>
</reference>
<sequence>MNERLNQIKKTLKKELDKDRYEHTLGVMYTSACLAMANGYDMEKAQLAGLLHDCAKCIPNEKKLKICAKNNIPVTQVEKDNPFLLHAKVGAFLARVLYEVEDEEILHAISVHTTGAPAMNTLDKIVFIADYIEPKRDKAANLKEIRKTAFEDLDEALKMILCDTIHYLNGSKNDKNIDPMTLETYHYYTGGSHE</sequence>
<protein>
    <recommendedName>
        <fullName evidence="1">bis(5'-nucleosyl)-tetraphosphatase (symmetrical)</fullName>
        <ecNumber evidence="1">3.6.1.41</ecNumber>
    </recommendedName>
</protein>
<name>A0AAW4WFT6_9FIRM</name>
<dbReference type="InterPro" id="IPR006675">
    <property type="entry name" value="HDIG_dom"/>
</dbReference>
<dbReference type="GO" id="GO:0008803">
    <property type="term" value="F:bis(5'-nucleosyl)-tetraphosphatase (symmetrical) activity"/>
    <property type="evidence" value="ECO:0007669"/>
    <property type="project" value="UniProtKB-EC"/>
</dbReference>
<dbReference type="SMART" id="SM00471">
    <property type="entry name" value="HDc"/>
    <property type="match status" value="1"/>
</dbReference>
<dbReference type="PANTHER" id="PTHR35795:SF1">
    <property type="entry name" value="BIS(5'-NUCLEOSYL)-TETRAPHOSPHATASE, SYMMETRICAL"/>
    <property type="match status" value="1"/>
</dbReference>
<evidence type="ECO:0000256" key="6">
    <source>
        <dbReference type="ARBA" id="ARBA00049417"/>
    </source>
</evidence>
<comment type="catalytic activity">
    <reaction evidence="6">
        <text>P(1),P(4)-bis(5'-adenosyl) tetraphosphate + H2O = 2 ADP + 2 H(+)</text>
        <dbReference type="Rhea" id="RHEA:24252"/>
        <dbReference type="ChEBI" id="CHEBI:15377"/>
        <dbReference type="ChEBI" id="CHEBI:15378"/>
        <dbReference type="ChEBI" id="CHEBI:58141"/>
        <dbReference type="ChEBI" id="CHEBI:456216"/>
        <dbReference type="EC" id="3.6.1.41"/>
    </reaction>
</comment>
<reference evidence="9 11" key="1">
    <citation type="journal article" date="2021" name="ISME Commun">
        <title>Automated analysis of genomic sequences facilitates high-throughput and comprehensive description of bacteria.</title>
        <authorList>
            <person name="Hitch T.C.A."/>
        </authorList>
    </citation>
    <scope>NUCLEOTIDE SEQUENCE [LARGE SCALE GENOMIC DNA]</scope>
    <source>
        <strain evidence="9 11">Sanger_19</strain>
    </source>
</reference>
<dbReference type="NCBIfam" id="TIGR00277">
    <property type="entry name" value="HDIG"/>
    <property type="match status" value="1"/>
</dbReference>
<dbReference type="InterPro" id="IPR005249">
    <property type="entry name" value="YqeK"/>
</dbReference>
<dbReference type="CDD" id="cd00077">
    <property type="entry name" value="HDc"/>
    <property type="match status" value="1"/>
</dbReference>
<evidence type="ECO:0000256" key="4">
    <source>
        <dbReference type="ARBA" id="ARBA00022801"/>
    </source>
</evidence>
<reference evidence="8" key="2">
    <citation type="submission" date="2021-10" db="EMBL/GenBank/DDBJ databases">
        <title>Anaerobic single-cell dispensing facilitates the cultivation of human gut bacteria.</title>
        <authorList>
            <person name="Afrizal A."/>
        </authorList>
    </citation>
    <scope>NUCLEOTIDE SEQUENCE</scope>
    <source>
        <strain evidence="8">CLA-AA-H204</strain>
    </source>
</reference>
<dbReference type="Proteomes" id="UP001209666">
    <property type="component" value="Unassembled WGS sequence"/>
</dbReference>
<dbReference type="InterPro" id="IPR003607">
    <property type="entry name" value="HD/PDEase_dom"/>
</dbReference>
<dbReference type="PROSITE" id="PS51831">
    <property type="entry name" value="HD"/>
    <property type="match status" value="1"/>
</dbReference>
<keyword evidence="3" id="KW-0547">Nucleotide-binding</keyword>
<dbReference type="InterPro" id="IPR051094">
    <property type="entry name" value="Diverse_Catalytic_Enzymes"/>
</dbReference>
<gene>
    <name evidence="8" type="primary">yqeK</name>
    <name evidence="8" type="ORF">LKD47_02170</name>
    <name evidence="9" type="ORF">OCV43_06030</name>
</gene>
<evidence type="ECO:0000313" key="10">
    <source>
        <dbReference type="Proteomes" id="UP001198893"/>
    </source>
</evidence>
<keyword evidence="11" id="KW-1185">Reference proteome</keyword>
<dbReference type="SUPFAM" id="SSF109604">
    <property type="entry name" value="HD-domain/PDEase-like"/>
    <property type="match status" value="1"/>
</dbReference>
<proteinExistence type="predicted"/>
<keyword evidence="5" id="KW-0408">Iron</keyword>
<evidence type="ECO:0000256" key="3">
    <source>
        <dbReference type="ARBA" id="ARBA00022741"/>
    </source>
</evidence>
<evidence type="ECO:0000256" key="2">
    <source>
        <dbReference type="ARBA" id="ARBA00022723"/>
    </source>
</evidence>
<dbReference type="GO" id="GO:0046872">
    <property type="term" value="F:metal ion binding"/>
    <property type="evidence" value="ECO:0007669"/>
    <property type="project" value="UniProtKB-KW"/>
</dbReference>
<dbReference type="GO" id="GO:0000166">
    <property type="term" value="F:nucleotide binding"/>
    <property type="evidence" value="ECO:0007669"/>
    <property type="project" value="UniProtKB-KW"/>
</dbReference>
<evidence type="ECO:0000313" key="11">
    <source>
        <dbReference type="Proteomes" id="UP001209666"/>
    </source>
</evidence>
<dbReference type="EC" id="3.6.1.41" evidence="1"/>
<dbReference type="Gene3D" id="1.10.3210.10">
    <property type="entry name" value="Hypothetical protein af1432"/>
    <property type="match status" value="1"/>
</dbReference>
<dbReference type="PANTHER" id="PTHR35795">
    <property type="entry name" value="SLR1885 PROTEIN"/>
    <property type="match status" value="1"/>
</dbReference>
<evidence type="ECO:0000313" key="9">
    <source>
        <dbReference type="EMBL" id="MCU6716838.1"/>
    </source>
</evidence>
<keyword evidence="4 8" id="KW-0378">Hydrolase</keyword>
<evidence type="ECO:0000259" key="7">
    <source>
        <dbReference type="PROSITE" id="PS51831"/>
    </source>
</evidence>
<keyword evidence="2" id="KW-0479">Metal-binding</keyword>
<dbReference type="InterPro" id="IPR006674">
    <property type="entry name" value="HD_domain"/>
</dbReference>
<dbReference type="RefSeq" id="WP_227709568.1">
    <property type="nucleotide sequence ID" value="NZ_JAJEQW010000001.1"/>
</dbReference>
<organism evidence="8 10">
    <name type="scientific">Roseburia amylophila</name>
    <dbReference type="NCBI Taxonomy" id="2981794"/>
    <lineage>
        <taxon>Bacteria</taxon>
        <taxon>Bacillati</taxon>
        <taxon>Bacillota</taxon>
        <taxon>Clostridia</taxon>
        <taxon>Lachnospirales</taxon>
        <taxon>Lachnospiraceae</taxon>
        <taxon>Roseburia</taxon>
    </lineage>
</organism>